<dbReference type="AlphaFoldDB" id="A0AA37XEU3"/>
<proteinExistence type="predicted"/>
<protein>
    <submittedName>
        <fullName evidence="1">Uncharacterized protein</fullName>
    </submittedName>
</protein>
<dbReference type="InterPro" id="IPR013207">
    <property type="entry name" value="LGFP"/>
</dbReference>
<name>A0AA37XEU3_9MICO</name>
<reference evidence="1" key="2">
    <citation type="submission" date="2023-02" db="EMBL/GenBank/DDBJ databases">
        <authorList>
            <person name="Sun Q."/>
            <person name="Mori K."/>
        </authorList>
    </citation>
    <scope>NUCLEOTIDE SEQUENCE</scope>
    <source>
        <strain evidence="1">NBRC 112290</strain>
    </source>
</reference>
<reference evidence="1" key="1">
    <citation type="journal article" date="2014" name="Int. J. Syst. Evol. Microbiol.">
        <title>Complete genome sequence of Corynebacterium casei LMG S-19264T (=DSM 44701T), isolated from a smear-ripened cheese.</title>
        <authorList>
            <consortium name="US DOE Joint Genome Institute (JGI-PGF)"/>
            <person name="Walter F."/>
            <person name="Albersmeier A."/>
            <person name="Kalinowski J."/>
            <person name="Ruckert C."/>
        </authorList>
    </citation>
    <scope>NUCLEOTIDE SEQUENCE</scope>
    <source>
        <strain evidence="1">NBRC 112290</strain>
    </source>
</reference>
<keyword evidence="2" id="KW-1185">Reference proteome</keyword>
<evidence type="ECO:0000313" key="2">
    <source>
        <dbReference type="Proteomes" id="UP001157161"/>
    </source>
</evidence>
<gene>
    <name evidence="1" type="ORF">GCM10025875_19260</name>
</gene>
<sequence>MSSGGAVRSRPSCSGALGYPLGNEVRQASGYWFQPFLGGQIYVSPRGAFPVDSWWGGFLEAHAARGGGTGSLGYPKGNEFFDTTTRTWSQVFERGRIHIGPAGTRYEMGVFWEL</sequence>
<dbReference type="EMBL" id="BSUM01000001">
    <property type="protein sequence ID" value="GMA31934.1"/>
    <property type="molecule type" value="Genomic_DNA"/>
</dbReference>
<dbReference type="Proteomes" id="UP001157161">
    <property type="component" value="Unassembled WGS sequence"/>
</dbReference>
<dbReference type="Pfam" id="PF08310">
    <property type="entry name" value="LGFP"/>
    <property type="match status" value="1"/>
</dbReference>
<comment type="caution">
    <text evidence="1">The sequence shown here is derived from an EMBL/GenBank/DDBJ whole genome shotgun (WGS) entry which is preliminary data.</text>
</comment>
<accession>A0AA37XEU3</accession>
<organism evidence="1 2">
    <name type="scientific">Litorihabitans aurantiacus</name>
    <dbReference type="NCBI Taxonomy" id="1930061"/>
    <lineage>
        <taxon>Bacteria</taxon>
        <taxon>Bacillati</taxon>
        <taxon>Actinomycetota</taxon>
        <taxon>Actinomycetes</taxon>
        <taxon>Micrococcales</taxon>
        <taxon>Beutenbergiaceae</taxon>
        <taxon>Litorihabitans</taxon>
    </lineage>
</organism>
<evidence type="ECO:0000313" key="1">
    <source>
        <dbReference type="EMBL" id="GMA31934.1"/>
    </source>
</evidence>
<dbReference type="RefSeq" id="WP_284250667.1">
    <property type="nucleotide sequence ID" value="NZ_BSUM01000001.1"/>
</dbReference>